<organism evidence="1 2">
    <name type="scientific">Endozoicomonas gorgoniicola</name>
    <dbReference type="NCBI Taxonomy" id="1234144"/>
    <lineage>
        <taxon>Bacteria</taxon>
        <taxon>Pseudomonadati</taxon>
        <taxon>Pseudomonadota</taxon>
        <taxon>Gammaproteobacteria</taxon>
        <taxon>Oceanospirillales</taxon>
        <taxon>Endozoicomonadaceae</taxon>
        <taxon>Endozoicomonas</taxon>
    </lineage>
</organism>
<dbReference type="EMBL" id="JAPFCC010000001">
    <property type="protein sequence ID" value="MCW7551435.1"/>
    <property type="molecule type" value="Genomic_DNA"/>
</dbReference>
<protein>
    <submittedName>
        <fullName evidence="1">Uncharacterized protein</fullName>
    </submittedName>
</protein>
<dbReference type="RefSeq" id="WP_262566491.1">
    <property type="nucleotide sequence ID" value="NZ_JAPFCC010000001.1"/>
</dbReference>
<reference evidence="1 2" key="1">
    <citation type="submission" date="2022-10" db="EMBL/GenBank/DDBJ databases">
        <title>High-quality genome sequences of two octocoral-associated bacteria, Endozoicomonas euniceicola EF212 and Endozoicomonas gorgoniicola PS125.</title>
        <authorList>
            <person name="Chiou Y.-J."/>
            <person name="Chen Y.-H."/>
        </authorList>
    </citation>
    <scope>NUCLEOTIDE SEQUENCE [LARGE SCALE GENOMIC DNA]</scope>
    <source>
        <strain evidence="1 2">PS125</strain>
    </source>
</reference>
<evidence type="ECO:0000313" key="2">
    <source>
        <dbReference type="Proteomes" id="UP001209854"/>
    </source>
</evidence>
<proteinExistence type="predicted"/>
<accession>A0ABT3MPY3</accession>
<sequence length="533" mass="59703">MPKPLWQRLLLQQGFGLIFYLFCHISPVASAPIASSAIASSAIAPSAMTIGKQVDKPITILTSHVTQLGYIAAARTVAHIVAEQFPGRRIRLIVDYDQDKVGIREKFNRIFHFPDQVEILYLPGKGRYTRTADSYNPEDRLLAQQWLDESSLVIIALNFLGRGFDLPSGQCLFIAQIGTPASWTGLPCQCRYRVNLGLGPDEDGMLLEPQLLKKAEHGMPLAFTDDFNRAMVEYPELAHFINLTRANSSGSTPRYYMAYQHVSRNFAEFIAIASHLEGDSAEAWILSNMDDTFLESQIMTEFLIDEGVGKLIYYPPSASPRETILKEDGRVVHFARLPFLKDDLYYALFAYSQPVVGVTSNHSLFIAMTLEKLPIYLPYTPLQNDVNRHLSQLDRLFRSLFISGMKPAETARIILANQTSIASWSKNIVALKSANAQLISMIEHYEGRRGSLPASVNQAFKGGDCQWPMLSHNPTITNNHAARVIPANSLGGFDDIYYLARRVIGLCYLALCVYGVRAIRSGLTDSLWSQWKR</sequence>
<keyword evidence="2" id="KW-1185">Reference proteome</keyword>
<comment type="caution">
    <text evidence="1">The sequence shown here is derived from an EMBL/GenBank/DDBJ whole genome shotgun (WGS) entry which is preliminary data.</text>
</comment>
<evidence type="ECO:0000313" key="1">
    <source>
        <dbReference type="EMBL" id="MCW7551435.1"/>
    </source>
</evidence>
<name>A0ABT3MPY3_9GAMM</name>
<dbReference type="Proteomes" id="UP001209854">
    <property type="component" value="Unassembled WGS sequence"/>
</dbReference>
<gene>
    <name evidence="1" type="ORF">NX722_02010</name>
</gene>